<name>A0A0B7FRQ8_THACB</name>
<dbReference type="OrthoDB" id="3149843at2759"/>
<accession>A0A0B7FRQ8</accession>
<keyword evidence="3" id="KW-1185">Reference proteome</keyword>
<feature type="compositionally biased region" description="Polar residues" evidence="1">
    <location>
        <begin position="179"/>
        <end position="190"/>
    </location>
</feature>
<sequence length="218" mass="24517">MVNLAFCLEARDVVRKCFTEYCIMDEIALHLVGDDLVQLSRTSKWLQFSMWGFPSIWKRALERAGIGIDVSFAPFHTIYTLSILSFTIDCMLCGASTRNGILGSGKSATRLCNTCASHVLMPAPTVDQPPEFMQTFYHGGPHRFFKLVLRHDPISLHAKRPAPYEVSPRSSNRSRGNRYQQKMNKKTQGPQPRFPIHSLTITTIGRDYIALLPLSGGN</sequence>
<gene>
    <name evidence="2" type="ORF">RSOLAG1IB_08939</name>
</gene>
<reference evidence="2 3" key="1">
    <citation type="submission" date="2014-11" db="EMBL/GenBank/DDBJ databases">
        <authorList>
            <person name="Wibberg Daniel"/>
        </authorList>
    </citation>
    <scope>NUCLEOTIDE SEQUENCE [LARGE SCALE GENOMIC DNA]</scope>
    <source>
        <strain evidence="2">Rhizoctonia solani AG1-IB 7/3/14</strain>
    </source>
</reference>
<feature type="region of interest" description="Disordered" evidence="1">
    <location>
        <begin position="160"/>
        <end position="195"/>
    </location>
</feature>
<proteinExistence type="predicted"/>
<evidence type="ECO:0000313" key="2">
    <source>
        <dbReference type="EMBL" id="CEL58918.1"/>
    </source>
</evidence>
<feature type="compositionally biased region" description="Low complexity" evidence="1">
    <location>
        <begin position="167"/>
        <end position="178"/>
    </location>
</feature>
<dbReference type="AlphaFoldDB" id="A0A0B7FRQ8"/>
<evidence type="ECO:0000313" key="3">
    <source>
        <dbReference type="Proteomes" id="UP000059188"/>
    </source>
</evidence>
<protein>
    <submittedName>
        <fullName evidence="2">Uncharacterized protein</fullName>
    </submittedName>
</protein>
<organism evidence="2 3">
    <name type="scientific">Thanatephorus cucumeris (strain AG1-IB / isolate 7/3/14)</name>
    <name type="common">Lettuce bottom rot fungus</name>
    <name type="synonym">Rhizoctonia solani</name>
    <dbReference type="NCBI Taxonomy" id="1108050"/>
    <lineage>
        <taxon>Eukaryota</taxon>
        <taxon>Fungi</taxon>
        <taxon>Dikarya</taxon>
        <taxon>Basidiomycota</taxon>
        <taxon>Agaricomycotina</taxon>
        <taxon>Agaricomycetes</taxon>
        <taxon>Cantharellales</taxon>
        <taxon>Ceratobasidiaceae</taxon>
        <taxon>Rhizoctonia</taxon>
        <taxon>Rhizoctonia solani AG-1</taxon>
    </lineage>
</organism>
<evidence type="ECO:0000256" key="1">
    <source>
        <dbReference type="SAM" id="MobiDB-lite"/>
    </source>
</evidence>
<dbReference type="EMBL" id="LN679135">
    <property type="protein sequence ID" value="CEL58918.1"/>
    <property type="molecule type" value="Genomic_DNA"/>
</dbReference>
<dbReference type="Proteomes" id="UP000059188">
    <property type="component" value="Unassembled WGS sequence"/>
</dbReference>